<proteinExistence type="predicted"/>
<name>A0ABX3H071_PAEBO</name>
<dbReference type="RefSeq" id="WP_038584723.1">
    <property type="nucleotide sequence ID" value="NZ_MPTB01000042.1"/>
</dbReference>
<accession>A0ABX3H071</accession>
<evidence type="ECO:0000313" key="1">
    <source>
        <dbReference type="EMBL" id="OMD41992.1"/>
    </source>
</evidence>
<evidence type="ECO:0008006" key="3">
    <source>
        <dbReference type="Google" id="ProtNLM"/>
    </source>
</evidence>
<gene>
    <name evidence="1" type="ORF">BSK56_26330</name>
</gene>
<dbReference type="EMBL" id="MPTB01000042">
    <property type="protein sequence ID" value="OMD41992.1"/>
    <property type="molecule type" value="Genomic_DNA"/>
</dbReference>
<evidence type="ECO:0000313" key="2">
    <source>
        <dbReference type="Proteomes" id="UP000187412"/>
    </source>
</evidence>
<dbReference type="Proteomes" id="UP000187412">
    <property type="component" value="Unassembled WGS sequence"/>
</dbReference>
<sequence length="393" mass="42897">MNTIFLDENLIQIASTHLSKYTSDLSDAVSRLSRLLGQIDNRVLSRSDVGSRLGNLCKELGDLQEKLGNFKRFVENESGKYFDIEDYLVKVGLSFSSNPIDQYESQLAGDPFFLLAFRNAVNDVFSGITNSDTLLRYKDLQFKTVKKDGKILIQLVNAEMVTGRHYMEYRDGLVRLLGGESGTFKKRYVNRLINGDGIPLYVDGHGVIQDNMDRFNRLAPVEQFINGRSNRLQNMKDVFKSSYKDGMTLWDDFNWKNTTVLSKGGKFLGAAGTVLAVGDNFVETFRDGGKWDFNLKNTGTFAVNTTVDVAAGAGAAATGAVIGSFVVPPLGTVVGLATGVAINFALNAKFGGPPPKSVVDHTKDLVNDAVDATCDAISGAVSNIGKGLNKLIW</sequence>
<keyword evidence="2" id="KW-1185">Reference proteome</keyword>
<organism evidence="1 2">
    <name type="scientific">Paenibacillus borealis</name>
    <dbReference type="NCBI Taxonomy" id="160799"/>
    <lineage>
        <taxon>Bacteria</taxon>
        <taxon>Bacillati</taxon>
        <taxon>Bacillota</taxon>
        <taxon>Bacilli</taxon>
        <taxon>Bacillales</taxon>
        <taxon>Paenibacillaceae</taxon>
        <taxon>Paenibacillus</taxon>
    </lineage>
</organism>
<comment type="caution">
    <text evidence="1">The sequence shown here is derived from an EMBL/GenBank/DDBJ whole genome shotgun (WGS) entry which is preliminary data.</text>
</comment>
<protein>
    <recommendedName>
        <fullName evidence="3">LXG domain-containing protein</fullName>
    </recommendedName>
</protein>
<reference evidence="1 2" key="1">
    <citation type="submission" date="2016-10" db="EMBL/GenBank/DDBJ databases">
        <title>Paenibacillus species isolates.</title>
        <authorList>
            <person name="Beno S.M."/>
        </authorList>
    </citation>
    <scope>NUCLEOTIDE SEQUENCE [LARGE SCALE GENOMIC DNA]</scope>
    <source>
        <strain evidence="1 2">FSL H7-0744</strain>
    </source>
</reference>